<protein>
    <submittedName>
        <fullName evidence="2">Catechol 2,3-dioxygenase</fullName>
    </submittedName>
</protein>
<sequence length="145" mass="15441">MLDHIYISVSDVPRSLAFYAAVLEPLGWRELGTYDSSTGPAGVPDLYGLADKAYGSGVAVGSSIWLRQRQSGETGLYVGFVADDEAEVNAAYAAAIEAGGTSEGEPATRAYFGPNYYAANIADFDGNHLEIVHKSFNPPSHQHLV</sequence>
<dbReference type="InterPro" id="IPR004360">
    <property type="entry name" value="Glyas_Fos-R_dOase_dom"/>
</dbReference>
<proteinExistence type="predicted"/>
<dbReference type="GO" id="GO:0051213">
    <property type="term" value="F:dioxygenase activity"/>
    <property type="evidence" value="ECO:0007669"/>
    <property type="project" value="UniProtKB-KW"/>
</dbReference>
<dbReference type="Gene3D" id="3.10.180.10">
    <property type="entry name" value="2,3-Dihydroxybiphenyl 1,2-Dioxygenase, domain 1"/>
    <property type="match status" value="1"/>
</dbReference>
<evidence type="ECO:0000313" key="2">
    <source>
        <dbReference type="EMBL" id="SCG74793.1"/>
    </source>
</evidence>
<dbReference type="Pfam" id="PF00903">
    <property type="entry name" value="Glyoxalase"/>
    <property type="match status" value="1"/>
</dbReference>
<feature type="domain" description="VOC" evidence="1">
    <location>
        <begin position="1"/>
        <end position="134"/>
    </location>
</feature>
<dbReference type="RefSeq" id="WP_089014943.1">
    <property type="nucleotide sequence ID" value="NZ_LT607754.1"/>
</dbReference>
<keyword evidence="2" id="KW-0560">Oxidoreductase</keyword>
<dbReference type="AlphaFoldDB" id="A0A1C5JWA0"/>
<dbReference type="PROSITE" id="PS51819">
    <property type="entry name" value="VOC"/>
    <property type="match status" value="1"/>
</dbReference>
<dbReference type="InterPro" id="IPR037523">
    <property type="entry name" value="VOC_core"/>
</dbReference>
<gene>
    <name evidence="2" type="ORF">GA0070613_5614</name>
</gene>
<keyword evidence="2" id="KW-0223">Dioxygenase</keyword>
<name>A0A1C5JWA0_9ACTN</name>
<dbReference type="PANTHER" id="PTHR35006:SF2">
    <property type="entry name" value="GLYOXALASE FAMILY PROTEIN (AFU_ORTHOLOGUE AFUA_5G14830)"/>
    <property type="match status" value="1"/>
</dbReference>
<dbReference type="PANTHER" id="PTHR35006">
    <property type="entry name" value="GLYOXALASE FAMILY PROTEIN (AFU_ORTHOLOGUE AFUA_5G14830)"/>
    <property type="match status" value="1"/>
</dbReference>
<dbReference type="EMBL" id="LT607754">
    <property type="protein sequence ID" value="SCG74793.1"/>
    <property type="molecule type" value="Genomic_DNA"/>
</dbReference>
<evidence type="ECO:0000259" key="1">
    <source>
        <dbReference type="PROSITE" id="PS51819"/>
    </source>
</evidence>
<organism evidence="2 3">
    <name type="scientific">Micromonospora inositola</name>
    <dbReference type="NCBI Taxonomy" id="47865"/>
    <lineage>
        <taxon>Bacteria</taxon>
        <taxon>Bacillati</taxon>
        <taxon>Actinomycetota</taxon>
        <taxon>Actinomycetes</taxon>
        <taxon>Micromonosporales</taxon>
        <taxon>Micromonosporaceae</taxon>
        <taxon>Micromonospora</taxon>
    </lineage>
</organism>
<accession>A0A1C5JWA0</accession>
<dbReference type="OrthoDB" id="5242506at2"/>
<dbReference type="Proteomes" id="UP000198221">
    <property type="component" value="Chromosome I"/>
</dbReference>
<dbReference type="SUPFAM" id="SSF54593">
    <property type="entry name" value="Glyoxalase/Bleomycin resistance protein/Dihydroxybiphenyl dioxygenase"/>
    <property type="match status" value="1"/>
</dbReference>
<keyword evidence="3" id="KW-1185">Reference proteome</keyword>
<evidence type="ECO:0000313" key="3">
    <source>
        <dbReference type="Proteomes" id="UP000198221"/>
    </source>
</evidence>
<dbReference type="InterPro" id="IPR029068">
    <property type="entry name" value="Glyas_Bleomycin-R_OHBP_Dase"/>
</dbReference>
<reference evidence="3" key="1">
    <citation type="submission" date="2016-06" db="EMBL/GenBank/DDBJ databases">
        <authorList>
            <person name="Varghese N."/>
            <person name="Submissions Spin"/>
        </authorList>
    </citation>
    <scope>NUCLEOTIDE SEQUENCE [LARGE SCALE GENOMIC DNA]</scope>
    <source>
        <strain evidence="3">DSM 43819</strain>
    </source>
</reference>